<name>A0A1N6Y5E9_9FLAO</name>
<keyword evidence="1" id="KW-1133">Transmembrane helix</keyword>
<evidence type="ECO:0000256" key="1">
    <source>
        <dbReference type="SAM" id="Phobius"/>
    </source>
</evidence>
<keyword evidence="1" id="KW-0472">Membrane</keyword>
<dbReference type="Proteomes" id="UP000186953">
    <property type="component" value="Unassembled WGS sequence"/>
</dbReference>
<feature type="transmembrane region" description="Helical" evidence="1">
    <location>
        <begin position="46"/>
        <end position="65"/>
    </location>
</feature>
<proteinExistence type="predicted"/>
<gene>
    <name evidence="2" type="ORF">SAMN05421797_10682</name>
</gene>
<dbReference type="STRING" id="228959.SAMN05421797_10682"/>
<dbReference type="EMBL" id="FTMA01000006">
    <property type="protein sequence ID" value="SIR09699.1"/>
    <property type="molecule type" value="Genomic_DNA"/>
</dbReference>
<feature type="transmembrane region" description="Helical" evidence="1">
    <location>
        <begin position="108"/>
        <end position="130"/>
    </location>
</feature>
<evidence type="ECO:0000313" key="3">
    <source>
        <dbReference type="Proteomes" id="UP000186953"/>
    </source>
</evidence>
<evidence type="ECO:0008006" key="4">
    <source>
        <dbReference type="Google" id="ProtNLM"/>
    </source>
</evidence>
<sequence length="131" mass="15335">MEIQIKIIGGVLILLALFHIIFPKYFNWKEELNKLSLINKQIMSVHTIFIALTVLLMGLLCVTSSRELIETNLGSTISFGFAIFWTIRLFIQFFGYSTSLWKGKTFETIIHVIFSILWLYLSTVFWLIYFN</sequence>
<accession>A0A1N6Y5E9</accession>
<keyword evidence="1" id="KW-0812">Transmembrane</keyword>
<evidence type="ECO:0000313" key="2">
    <source>
        <dbReference type="EMBL" id="SIR09699.1"/>
    </source>
</evidence>
<dbReference type="AlphaFoldDB" id="A0A1N6Y5E9"/>
<keyword evidence="3" id="KW-1185">Reference proteome</keyword>
<feature type="transmembrane region" description="Helical" evidence="1">
    <location>
        <begin position="7"/>
        <end position="26"/>
    </location>
</feature>
<protein>
    <recommendedName>
        <fullName evidence="4">Cytochrome C and Quinol oxidase polypeptide I</fullName>
    </recommendedName>
</protein>
<reference evidence="3" key="1">
    <citation type="submission" date="2017-01" db="EMBL/GenBank/DDBJ databases">
        <authorList>
            <person name="Varghese N."/>
            <person name="Submissions S."/>
        </authorList>
    </citation>
    <scope>NUCLEOTIDE SEQUENCE [LARGE SCALE GENOMIC DNA]</scope>
    <source>
        <strain evidence="3">DSM 15366</strain>
    </source>
</reference>
<feature type="transmembrane region" description="Helical" evidence="1">
    <location>
        <begin position="77"/>
        <end position="96"/>
    </location>
</feature>
<organism evidence="2 3">
    <name type="scientific">Maribacter ulvicola</name>
    <dbReference type="NCBI Taxonomy" id="228959"/>
    <lineage>
        <taxon>Bacteria</taxon>
        <taxon>Pseudomonadati</taxon>
        <taxon>Bacteroidota</taxon>
        <taxon>Flavobacteriia</taxon>
        <taxon>Flavobacteriales</taxon>
        <taxon>Flavobacteriaceae</taxon>
        <taxon>Maribacter</taxon>
    </lineage>
</organism>